<keyword evidence="2" id="KW-1185">Reference proteome</keyword>
<sequence length="44" mass="5624">MHKVRRYHSPPDFVHYFFEFKKEFERFREFSEFPELARSWGARV</sequence>
<name>A0A562RW39_9BACT</name>
<dbReference type="EMBL" id="VLLC01000009">
    <property type="protein sequence ID" value="TWI73043.1"/>
    <property type="molecule type" value="Genomic_DNA"/>
</dbReference>
<protein>
    <submittedName>
        <fullName evidence="1">Uncharacterized protein</fullName>
    </submittedName>
</protein>
<evidence type="ECO:0000313" key="1">
    <source>
        <dbReference type="EMBL" id="TWI73043.1"/>
    </source>
</evidence>
<reference evidence="1 2" key="1">
    <citation type="submission" date="2019-07" db="EMBL/GenBank/DDBJ databases">
        <title>Genome sequencing of 100 strains of the haloalkaliphilic chemolithoautotrophic sulfur-oxidizing bacterium Thioalkalivibrio.</title>
        <authorList>
            <person name="Muyzer G."/>
        </authorList>
    </citation>
    <scope>NUCLEOTIDE SEQUENCE [LARGE SCALE GENOMIC DNA]</scope>
    <source>
        <strain evidence="1 2">ASO4-4</strain>
    </source>
</reference>
<proteinExistence type="predicted"/>
<organism evidence="1 2">
    <name type="scientific">Desulfobotulus alkaliphilus</name>
    <dbReference type="NCBI Taxonomy" id="622671"/>
    <lineage>
        <taxon>Bacteria</taxon>
        <taxon>Pseudomonadati</taxon>
        <taxon>Thermodesulfobacteriota</taxon>
        <taxon>Desulfobacteria</taxon>
        <taxon>Desulfobacterales</taxon>
        <taxon>Desulfobacteraceae</taxon>
        <taxon>Desulfobotulus</taxon>
    </lineage>
</organism>
<gene>
    <name evidence="1" type="ORF">LZ24_01454</name>
</gene>
<accession>A0A562RW39</accession>
<dbReference type="AlphaFoldDB" id="A0A562RW39"/>
<dbReference type="Proteomes" id="UP000318307">
    <property type="component" value="Unassembled WGS sequence"/>
</dbReference>
<comment type="caution">
    <text evidence="1">The sequence shown here is derived from an EMBL/GenBank/DDBJ whole genome shotgun (WGS) entry which is preliminary data.</text>
</comment>
<evidence type="ECO:0000313" key="2">
    <source>
        <dbReference type="Proteomes" id="UP000318307"/>
    </source>
</evidence>